<dbReference type="Proteomes" id="UP000648075">
    <property type="component" value="Unassembled WGS sequence"/>
</dbReference>
<proteinExistence type="predicted"/>
<evidence type="ECO:0000256" key="1">
    <source>
        <dbReference type="ARBA" id="ARBA00004141"/>
    </source>
</evidence>
<feature type="transmembrane region" description="Helical" evidence="5">
    <location>
        <begin position="394"/>
        <end position="414"/>
    </location>
</feature>
<evidence type="ECO:0000256" key="5">
    <source>
        <dbReference type="SAM" id="Phobius"/>
    </source>
</evidence>
<feature type="transmembrane region" description="Helical" evidence="5">
    <location>
        <begin position="41"/>
        <end position="63"/>
    </location>
</feature>
<dbReference type="AlphaFoldDB" id="A0A918PH63"/>
<dbReference type="InterPro" id="IPR051533">
    <property type="entry name" value="WaaL-like"/>
</dbReference>
<feature type="transmembrane region" description="Helical" evidence="5">
    <location>
        <begin position="216"/>
        <end position="233"/>
    </location>
</feature>
<dbReference type="RefSeq" id="WP_189621572.1">
    <property type="nucleotide sequence ID" value="NZ_BMZA01000010.1"/>
</dbReference>
<comment type="subcellular location">
    <subcellularLocation>
        <location evidence="1">Membrane</location>
        <topology evidence="1">Multi-pass membrane protein</topology>
    </subcellularLocation>
</comment>
<evidence type="ECO:0000313" key="7">
    <source>
        <dbReference type="EMBL" id="GGZ09347.1"/>
    </source>
</evidence>
<feature type="transmembrane region" description="Helical" evidence="5">
    <location>
        <begin position="75"/>
        <end position="92"/>
    </location>
</feature>
<gene>
    <name evidence="7" type="ORF">GCM10011614_25250</name>
</gene>
<sequence>MTGAILPRHQGQADGSRLAALFADRNWQDGVFAGLMLLSRIPANLGTAGGLAFLLLAGLYTLLRLEQAGLTLRRCWPLLVYPAVALLSASWADFPELTLRAAVQMTVTAYAGLLLSQAERPRTVLLALLAVYGGYTVASWLAGNTRADGLGEAPALYGLGGEAKNYFADTTGTAVLLALAGLAMMLERRAWAWSAALAIVTAICVMATLAARSAGAVAALLSSGALLAALLLLRKASPAAKLLFVIALVTALVLGALFFDQLLALVQQASNKDEGLTGRAYLWYRAAFYTAERPWLGVGYFGFWTAQNPEAIGLWRYFDVRQEGTAFSFHNGYIQTWVETGLIGVAALVLTWAATAALLLRRFVITRSLPACFWLAYLAHEMAKTPVEPIRPSALVAPTIMMFAAAGFGCLPVLRPPRP</sequence>
<dbReference type="PANTHER" id="PTHR37422">
    <property type="entry name" value="TEICHURONIC ACID BIOSYNTHESIS PROTEIN TUAE"/>
    <property type="match status" value="1"/>
</dbReference>
<reference evidence="7" key="1">
    <citation type="journal article" date="2014" name="Int. J. Syst. Evol. Microbiol.">
        <title>Complete genome sequence of Corynebacterium casei LMG S-19264T (=DSM 44701T), isolated from a smear-ripened cheese.</title>
        <authorList>
            <consortium name="US DOE Joint Genome Institute (JGI-PGF)"/>
            <person name="Walter F."/>
            <person name="Albersmeier A."/>
            <person name="Kalinowski J."/>
            <person name="Ruckert C."/>
        </authorList>
    </citation>
    <scope>NUCLEOTIDE SEQUENCE</scope>
    <source>
        <strain evidence="7">KCTC 32255</strain>
    </source>
</reference>
<feature type="transmembrane region" description="Helical" evidence="5">
    <location>
        <begin position="163"/>
        <end position="183"/>
    </location>
</feature>
<comment type="caution">
    <text evidence="7">The sequence shown here is derived from an EMBL/GenBank/DDBJ whole genome shotgun (WGS) entry which is preliminary data.</text>
</comment>
<evidence type="ECO:0000256" key="3">
    <source>
        <dbReference type="ARBA" id="ARBA00022989"/>
    </source>
</evidence>
<feature type="transmembrane region" description="Helical" evidence="5">
    <location>
        <begin position="341"/>
        <end position="360"/>
    </location>
</feature>
<evidence type="ECO:0000259" key="6">
    <source>
        <dbReference type="Pfam" id="PF04932"/>
    </source>
</evidence>
<dbReference type="InterPro" id="IPR007016">
    <property type="entry name" value="O-antigen_ligase-rel_domated"/>
</dbReference>
<feature type="domain" description="O-antigen ligase-related" evidence="6">
    <location>
        <begin position="200"/>
        <end position="348"/>
    </location>
</feature>
<feature type="transmembrane region" description="Helical" evidence="5">
    <location>
        <begin position="98"/>
        <end position="116"/>
    </location>
</feature>
<evidence type="ECO:0000313" key="8">
    <source>
        <dbReference type="Proteomes" id="UP000648075"/>
    </source>
</evidence>
<feature type="transmembrane region" description="Helical" evidence="5">
    <location>
        <begin position="123"/>
        <end position="143"/>
    </location>
</feature>
<evidence type="ECO:0000256" key="2">
    <source>
        <dbReference type="ARBA" id="ARBA00022692"/>
    </source>
</evidence>
<feature type="transmembrane region" description="Helical" evidence="5">
    <location>
        <begin position="190"/>
        <end position="210"/>
    </location>
</feature>
<keyword evidence="4 5" id="KW-0472">Membrane</keyword>
<feature type="transmembrane region" description="Helical" evidence="5">
    <location>
        <begin position="240"/>
        <end position="259"/>
    </location>
</feature>
<protein>
    <recommendedName>
        <fullName evidence="6">O-antigen ligase-related domain-containing protein</fullName>
    </recommendedName>
</protein>
<keyword evidence="2 5" id="KW-0812">Transmembrane</keyword>
<dbReference type="Pfam" id="PF04932">
    <property type="entry name" value="Wzy_C"/>
    <property type="match status" value="1"/>
</dbReference>
<accession>A0A918PH63</accession>
<dbReference type="PANTHER" id="PTHR37422:SF13">
    <property type="entry name" value="LIPOPOLYSACCHARIDE BIOSYNTHESIS PROTEIN PA4999-RELATED"/>
    <property type="match status" value="1"/>
</dbReference>
<evidence type="ECO:0000256" key="4">
    <source>
        <dbReference type="ARBA" id="ARBA00023136"/>
    </source>
</evidence>
<organism evidence="7 8">
    <name type="scientific">Novosphingobium colocasiae</name>
    <dbReference type="NCBI Taxonomy" id="1256513"/>
    <lineage>
        <taxon>Bacteria</taxon>
        <taxon>Pseudomonadati</taxon>
        <taxon>Pseudomonadota</taxon>
        <taxon>Alphaproteobacteria</taxon>
        <taxon>Sphingomonadales</taxon>
        <taxon>Sphingomonadaceae</taxon>
        <taxon>Novosphingobium</taxon>
    </lineage>
</organism>
<dbReference type="GO" id="GO:0016020">
    <property type="term" value="C:membrane"/>
    <property type="evidence" value="ECO:0007669"/>
    <property type="project" value="UniProtKB-SubCell"/>
</dbReference>
<reference evidence="7" key="2">
    <citation type="submission" date="2020-09" db="EMBL/GenBank/DDBJ databases">
        <authorList>
            <person name="Sun Q."/>
            <person name="Kim S."/>
        </authorList>
    </citation>
    <scope>NUCLEOTIDE SEQUENCE</scope>
    <source>
        <strain evidence="7">KCTC 32255</strain>
    </source>
</reference>
<name>A0A918PH63_9SPHN</name>
<dbReference type="EMBL" id="BMZA01000010">
    <property type="protein sequence ID" value="GGZ09347.1"/>
    <property type="molecule type" value="Genomic_DNA"/>
</dbReference>
<keyword evidence="3 5" id="KW-1133">Transmembrane helix</keyword>
<keyword evidence="8" id="KW-1185">Reference proteome</keyword>